<protein>
    <recommendedName>
        <fullName evidence="4">6-phosphofructokinase</fullName>
        <ecNumber evidence="4">2.7.1.11</ecNumber>
    </recommendedName>
</protein>
<evidence type="ECO:0000256" key="6">
    <source>
        <dbReference type="ARBA" id="ARBA00022679"/>
    </source>
</evidence>
<organism evidence="16 17">
    <name type="scientific">Candidatus Nitronereus thalassa</name>
    <dbReference type="NCBI Taxonomy" id="3020898"/>
    <lineage>
        <taxon>Bacteria</taxon>
        <taxon>Pseudomonadati</taxon>
        <taxon>Nitrospirota</taxon>
        <taxon>Nitrospiria</taxon>
        <taxon>Nitrospirales</taxon>
        <taxon>Nitrospiraceae</taxon>
        <taxon>Candidatus Nitronereus</taxon>
    </lineage>
</organism>
<dbReference type="InterPro" id="IPR029033">
    <property type="entry name" value="His_PPase_superfam"/>
</dbReference>
<evidence type="ECO:0000256" key="9">
    <source>
        <dbReference type="ARBA" id="ARBA00022777"/>
    </source>
</evidence>
<evidence type="ECO:0000313" key="17">
    <source>
        <dbReference type="Proteomes" id="UP001250932"/>
    </source>
</evidence>
<evidence type="ECO:0000259" key="15">
    <source>
        <dbReference type="Pfam" id="PF00365"/>
    </source>
</evidence>
<evidence type="ECO:0000256" key="14">
    <source>
        <dbReference type="ARBA" id="ARBA00048070"/>
    </source>
</evidence>
<evidence type="ECO:0000313" key="16">
    <source>
        <dbReference type="EMBL" id="MDT7044289.1"/>
    </source>
</evidence>
<sequence>MNAKAENLNFVTINGLLSYGEALVRRPSVEGAELPPAPGPSEDRPKRVLVAMTAIRAFVHDAQKGFADAAAYGNARHQLIQQACGGDDLVFFAAWNQLLAQGELSALMRAPIGATIKPTRRRPVAIVPREHMTPNLAEGRIVLDIGNDQFWLMPKDLSDRTLFLTMRHGVSQVDSKKFRVGRRLKNVLDPERGIPKAEAIGTALARTLGLVGKQLDFLHLHNYLDPKSFVHMVSRSPNTRQLFERVVSILSPDTAKTTQPIVEGALESQDFGWATGIEKTAELEEAAKAFGVDTKTAQRLIKHPLYSYPGGHSFFELYVDLVDGFHHLGQTHQGEVLCLYTHSSTLRALLIFLDPRPFSEAFSEFGAYKEGQDNVVLLTFEHGQLSGYSTAVGLSERERAAREAWKTVEQERRDKVTLHPRQIRRVVALVSGGDFAGAGAALKELRVTGNRLGLEVYFVQHGFLGLANNWIELVTEQNTRGMSNHASSPIGSSRFEDFKDEEVQLAAIHHLKPYMEDGALVVMGGDGSMRGARAIFERFGIQVIGIPGSIDDNIAGTTSLGLQSAVALANQSIESLKATSAAMGSVFFVEVMGAGSGHLALMCAYQARAEGLLVNEHPDPDAYIEEVILGTLKQTLGVQNKSHIIVVAERTPHCHHPVGGVHGLVDYVANRISQWTHLQTRSGSYPLSVATKATILGHTLRGASPTPVDKTMAQHLAYEAIRSLVEQPQEVIGCMLAYRDSGTIQPIPLHALAPKPFDWELFARMHGTELAL</sequence>
<dbReference type="Gene3D" id="3.40.50.1240">
    <property type="entry name" value="Phosphoglycerate mutase-like"/>
    <property type="match status" value="1"/>
</dbReference>
<keyword evidence="17" id="KW-1185">Reference proteome</keyword>
<comment type="pathway">
    <text evidence="3">Carbohydrate degradation; glycolysis; D-glyceraldehyde 3-phosphate and glycerone phosphate from D-glucose: step 3/4.</text>
</comment>
<dbReference type="InterPro" id="IPR035966">
    <property type="entry name" value="PKF_sf"/>
</dbReference>
<dbReference type="Gene3D" id="3.40.50.450">
    <property type="match status" value="1"/>
</dbReference>
<dbReference type="RefSeq" id="WP_313834874.1">
    <property type="nucleotide sequence ID" value="NZ_JAQOUE010000002.1"/>
</dbReference>
<proteinExistence type="inferred from homology"/>
<keyword evidence="8" id="KW-0547">Nucleotide-binding</keyword>
<dbReference type="SUPFAM" id="SSF53784">
    <property type="entry name" value="Phosphofructokinase"/>
    <property type="match status" value="1"/>
</dbReference>
<dbReference type="InterPro" id="IPR022953">
    <property type="entry name" value="ATP_PFK"/>
</dbReference>
<accession>A0ABU3KDR2</accession>
<comment type="subcellular location">
    <subcellularLocation>
        <location evidence="2">Cytoplasm</location>
    </subcellularLocation>
</comment>
<evidence type="ECO:0000256" key="1">
    <source>
        <dbReference type="ARBA" id="ARBA00001946"/>
    </source>
</evidence>
<evidence type="ECO:0000256" key="12">
    <source>
        <dbReference type="ARBA" id="ARBA00023152"/>
    </source>
</evidence>
<comment type="similarity">
    <text evidence="13">Belongs to the phosphofructokinase type A (PFKA) family.</text>
</comment>
<dbReference type="Proteomes" id="UP001250932">
    <property type="component" value="Unassembled WGS sequence"/>
</dbReference>
<dbReference type="SUPFAM" id="SSF53254">
    <property type="entry name" value="Phosphoglycerate mutase-like"/>
    <property type="match status" value="1"/>
</dbReference>
<comment type="catalytic activity">
    <reaction evidence="14">
        <text>beta-D-fructose 6-phosphate + ATP = beta-D-fructose 1,6-bisphosphate + ADP + H(+)</text>
        <dbReference type="Rhea" id="RHEA:16109"/>
        <dbReference type="ChEBI" id="CHEBI:15378"/>
        <dbReference type="ChEBI" id="CHEBI:30616"/>
        <dbReference type="ChEBI" id="CHEBI:32966"/>
        <dbReference type="ChEBI" id="CHEBI:57634"/>
        <dbReference type="ChEBI" id="CHEBI:456216"/>
        <dbReference type="EC" id="2.7.1.11"/>
    </reaction>
</comment>
<keyword evidence="7" id="KW-0479">Metal-binding</keyword>
<comment type="caution">
    <text evidence="16">The sequence shown here is derived from an EMBL/GenBank/DDBJ whole genome shotgun (WGS) entry which is preliminary data.</text>
</comment>
<evidence type="ECO:0000256" key="5">
    <source>
        <dbReference type="ARBA" id="ARBA00022490"/>
    </source>
</evidence>
<dbReference type="PRINTS" id="PR00476">
    <property type="entry name" value="PHFRCTKINASE"/>
</dbReference>
<feature type="domain" description="Phosphofructokinase" evidence="15">
    <location>
        <begin position="426"/>
        <end position="722"/>
    </location>
</feature>
<reference evidence="16 17" key="1">
    <citation type="journal article" date="2023" name="ISME J.">
        <title>Cultivation and genomic characterization of novel and ubiquitous marine nitrite-oxidizing bacteria from the Nitrospirales.</title>
        <authorList>
            <person name="Mueller A.J."/>
            <person name="Daebeler A."/>
            <person name="Herbold C.W."/>
            <person name="Kirkegaard R.H."/>
            <person name="Daims H."/>
        </authorList>
    </citation>
    <scope>NUCLEOTIDE SEQUENCE [LARGE SCALE GENOMIC DNA]</scope>
    <source>
        <strain evidence="16 17">EB</strain>
    </source>
</reference>
<evidence type="ECO:0000256" key="11">
    <source>
        <dbReference type="ARBA" id="ARBA00022842"/>
    </source>
</evidence>
<evidence type="ECO:0000256" key="10">
    <source>
        <dbReference type="ARBA" id="ARBA00022840"/>
    </source>
</evidence>
<dbReference type="Pfam" id="PF00365">
    <property type="entry name" value="PFK"/>
    <property type="match status" value="1"/>
</dbReference>
<dbReference type="Gene3D" id="3.40.50.460">
    <property type="entry name" value="Phosphofructokinase domain"/>
    <property type="match status" value="1"/>
</dbReference>
<evidence type="ECO:0000256" key="8">
    <source>
        <dbReference type="ARBA" id="ARBA00022741"/>
    </source>
</evidence>
<evidence type="ECO:0000256" key="3">
    <source>
        <dbReference type="ARBA" id="ARBA00004679"/>
    </source>
</evidence>
<comment type="cofactor">
    <cofactor evidence="1">
        <name>Mg(2+)</name>
        <dbReference type="ChEBI" id="CHEBI:18420"/>
    </cofactor>
</comment>
<dbReference type="InterPro" id="IPR000023">
    <property type="entry name" value="Phosphofructokinase_dom"/>
</dbReference>
<dbReference type="PANTHER" id="PTHR13697">
    <property type="entry name" value="PHOSPHOFRUCTOKINASE"/>
    <property type="match status" value="1"/>
</dbReference>
<dbReference type="PANTHER" id="PTHR13697:SF4">
    <property type="entry name" value="ATP-DEPENDENT 6-PHOSPHOFRUCTOKINASE"/>
    <property type="match status" value="1"/>
</dbReference>
<keyword evidence="5" id="KW-0963">Cytoplasm</keyword>
<keyword evidence="12" id="KW-0324">Glycolysis</keyword>
<evidence type="ECO:0000256" key="13">
    <source>
        <dbReference type="ARBA" id="ARBA00038478"/>
    </source>
</evidence>
<evidence type="ECO:0000256" key="7">
    <source>
        <dbReference type="ARBA" id="ARBA00022723"/>
    </source>
</evidence>
<dbReference type="EMBL" id="JAQOUE010000002">
    <property type="protein sequence ID" value="MDT7044289.1"/>
    <property type="molecule type" value="Genomic_DNA"/>
</dbReference>
<dbReference type="EC" id="2.7.1.11" evidence="4"/>
<keyword evidence="6" id="KW-0808">Transferase</keyword>
<keyword evidence="10" id="KW-0067">ATP-binding</keyword>
<gene>
    <name evidence="16" type="ORF">PPG34_18205</name>
</gene>
<name>A0ABU3KDR2_9BACT</name>
<evidence type="ECO:0000256" key="4">
    <source>
        <dbReference type="ARBA" id="ARBA00012055"/>
    </source>
</evidence>
<keyword evidence="9" id="KW-0418">Kinase</keyword>
<evidence type="ECO:0000256" key="2">
    <source>
        <dbReference type="ARBA" id="ARBA00004496"/>
    </source>
</evidence>
<keyword evidence="11" id="KW-0460">Magnesium</keyword>